<keyword evidence="2" id="KW-1185">Reference proteome</keyword>
<accession>A0ABD3BEM9</accession>
<proteinExistence type="predicted"/>
<dbReference type="AlphaFoldDB" id="A0ABD3BEM9"/>
<gene>
    <name evidence="1" type="ORF">CASFOL_040155</name>
</gene>
<reference evidence="2" key="1">
    <citation type="journal article" date="2024" name="IScience">
        <title>Strigolactones Initiate the Formation of Haustorium-like Structures in Castilleja.</title>
        <authorList>
            <person name="Buerger M."/>
            <person name="Peterson D."/>
            <person name="Chory J."/>
        </authorList>
    </citation>
    <scope>NUCLEOTIDE SEQUENCE [LARGE SCALE GENOMIC DNA]</scope>
</reference>
<comment type="caution">
    <text evidence="1">The sequence shown here is derived from an EMBL/GenBank/DDBJ whole genome shotgun (WGS) entry which is preliminary data.</text>
</comment>
<evidence type="ECO:0000313" key="1">
    <source>
        <dbReference type="EMBL" id="KAL3615861.1"/>
    </source>
</evidence>
<name>A0ABD3BEM9_9LAMI</name>
<dbReference type="EMBL" id="JAVIJP010000099">
    <property type="protein sequence ID" value="KAL3615861.1"/>
    <property type="molecule type" value="Genomic_DNA"/>
</dbReference>
<sequence>MQVAPLLATWLKSVVERDLVAEGANYKGLPSSVADAWYKAFKGH</sequence>
<dbReference type="Proteomes" id="UP001632038">
    <property type="component" value="Unassembled WGS sequence"/>
</dbReference>
<protein>
    <submittedName>
        <fullName evidence="1">Uncharacterized protein</fullName>
    </submittedName>
</protein>
<evidence type="ECO:0000313" key="2">
    <source>
        <dbReference type="Proteomes" id="UP001632038"/>
    </source>
</evidence>
<organism evidence="1 2">
    <name type="scientific">Castilleja foliolosa</name>
    <dbReference type="NCBI Taxonomy" id="1961234"/>
    <lineage>
        <taxon>Eukaryota</taxon>
        <taxon>Viridiplantae</taxon>
        <taxon>Streptophyta</taxon>
        <taxon>Embryophyta</taxon>
        <taxon>Tracheophyta</taxon>
        <taxon>Spermatophyta</taxon>
        <taxon>Magnoliopsida</taxon>
        <taxon>eudicotyledons</taxon>
        <taxon>Gunneridae</taxon>
        <taxon>Pentapetalae</taxon>
        <taxon>asterids</taxon>
        <taxon>lamiids</taxon>
        <taxon>Lamiales</taxon>
        <taxon>Orobanchaceae</taxon>
        <taxon>Pedicularideae</taxon>
        <taxon>Castillejinae</taxon>
        <taxon>Castilleja</taxon>
    </lineage>
</organism>